<dbReference type="InParanoid" id="A0A1S0TNY0"/>
<proteinExistence type="predicted"/>
<dbReference type="KEGG" id="loa:LOAG_10935"/>
<name>A0A1S0TNY0_LOALO</name>
<dbReference type="CTD" id="9948382"/>
<dbReference type="OrthoDB" id="5876254at2759"/>
<accession>A0A1S0TNY0</accession>
<dbReference type="RefSeq" id="XP_003146506.1">
    <property type="nucleotide sequence ID" value="XM_003146458.1"/>
</dbReference>
<gene>
    <name evidence="1" type="ORF">LOAG_10935</name>
</gene>
<evidence type="ECO:0000313" key="1">
    <source>
        <dbReference type="EMBL" id="EFO17565.1"/>
    </source>
</evidence>
<reference evidence="1" key="1">
    <citation type="submission" date="2012-04" db="EMBL/GenBank/DDBJ databases">
        <title>The Genome Sequence of Loa loa.</title>
        <authorList>
            <consortium name="The Broad Institute Genome Sequencing Platform"/>
            <consortium name="Broad Institute Genome Sequencing Center for Infectious Disease"/>
            <person name="Nutman T.B."/>
            <person name="Fink D.L."/>
            <person name="Russ C."/>
            <person name="Young S."/>
            <person name="Zeng Q."/>
            <person name="Gargeya S."/>
            <person name="Alvarado L."/>
            <person name="Berlin A."/>
            <person name="Chapman S.B."/>
            <person name="Chen Z."/>
            <person name="Freedman E."/>
            <person name="Gellesch M."/>
            <person name="Goldberg J."/>
            <person name="Griggs A."/>
            <person name="Gujja S."/>
            <person name="Heilman E.R."/>
            <person name="Heiman D."/>
            <person name="Howarth C."/>
            <person name="Mehta T."/>
            <person name="Neiman D."/>
            <person name="Pearson M."/>
            <person name="Roberts A."/>
            <person name="Saif S."/>
            <person name="Shea T."/>
            <person name="Shenoy N."/>
            <person name="Sisk P."/>
            <person name="Stolte C."/>
            <person name="Sykes S."/>
            <person name="White J."/>
            <person name="Yandava C."/>
            <person name="Haas B."/>
            <person name="Henn M.R."/>
            <person name="Nusbaum C."/>
            <person name="Birren B."/>
        </authorList>
    </citation>
    <scope>NUCLEOTIDE SEQUENCE [LARGE SCALE GENOMIC DNA]</scope>
</reference>
<dbReference type="AlphaFoldDB" id="A0A1S0TNY0"/>
<organism evidence="1">
    <name type="scientific">Loa loa</name>
    <name type="common">Eye worm</name>
    <name type="synonym">Filaria loa</name>
    <dbReference type="NCBI Taxonomy" id="7209"/>
    <lineage>
        <taxon>Eukaryota</taxon>
        <taxon>Metazoa</taxon>
        <taxon>Ecdysozoa</taxon>
        <taxon>Nematoda</taxon>
        <taxon>Chromadorea</taxon>
        <taxon>Rhabditida</taxon>
        <taxon>Spirurina</taxon>
        <taxon>Spiruromorpha</taxon>
        <taxon>Filarioidea</taxon>
        <taxon>Onchocercidae</taxon>
        <taxon>Loa</taxon>
    </lineage>
</organism>
<protein>
    <submittedName>
        <fullName evidence="1">Uncharacterized protein</fullName>
    </submittedName>
</protein>
<dbReference type="GeneID" id="9948382"/>
<dbReference type="EMBL" id="JH712111">
    <property type="protein sequence ID" value="EFO17565.1"/>
    <property type="molecule type" value="Genomic_DNA"/>
</dbReference>
<sequence>MNVWSCNYVCSQIISKYCKAEEKLLNVGLLDLLKTSHCEPEPYDMDLGSRLTKIIIAVSDNLVMSKTLNTVQNLLVVDGKFSGQYNCSRLIISAQSYMAERFLVKCKLMLIKKEDIDVESQCFAAEEFKNGSKLSRPSMHSINRRAQNNNYDGITASGLSFFPTNVLHDDWFLYIAVDQV</sequence>